<keyword evidence="1" id="KW-0805">Transcription regulation</keyword>
<accession>X7E3D7</accession>
<sequence length="160" mass="18034">MNNIELDSYDWRLLKALQSNARLSNVALSEQVNLSPSQCSRRLQRLEQNNLIEAYCTQLNASELGYQVTAFINIMLDKTKNGSDISFKTAIADMPKVLECYSVSGEADYWLRVISEDLPSLSMFLNDTISELPSVREISSTLVLSRIKYSTSFPLPNLIS</sequence>
<gene>
    <name evidence="5" type="ORF">MUS1_13430</name>
</gene>
<dbReference type="GO" id="GO:0043200">
    <property type="term" value="P:response to amino acid"/>
    <property type="evidence" value="ECO:0007669"/>
    <property type="project" value="TreeGrafter"/>
</dbReference>
<dbReference type="GO" id="GO:0005829">
    <property type="term" value="C:cytosol"/>
    <property type="evidence" value="ECO:0007669"/>
    <property type="project" value="TreeGrafter"/>
</dbReference>
<keyword evidence="3" id="KW-0804">Transcription</keyword>
<dbReference type="PROSITE" id="PS50956">
    <property type="entry name" value="HTH_ASNC_2"/>
    <property type="match status" value="1"/>
</dbReference>
<dbReference type="InterPro" id="IPR036388">
    <property type="entry name" value="WH-like_DNA-bd_sf"/>
</dbReference>
<comment type="caution">
    <text evidence="5">The sequence shown here is derived from an EMBL/GenBank/DDBJ whole genome shotgun (WGS) entry which is preliminary data.</text>
</comment>
<dbReference type="Gene3D" id="3.30.70.920">
    <property type="match status" value="1"/>
</dbReference>
<dbReference type="PRINTS" id="PR00033">
    <property type="entry name" value="HTHASNC"/>
</dbReference>
<dbReference type="GO" id="GO:0043565">
    <property type="term" value="F:sequence-specific DNA binding"/>
    <property type="evidence" value="ECO:0007669"/>
    <property type="project" value="InterPro"/>
</dbReference>
<dbReference type="AlphaFoldDB" id="X7E3D7"/>
<dbReference type="RefSeq" id="WP_036161488.1">
    <property type="nucleotide sequence ID" value="NZ_JAMB01000007.1"/>
</dbReference>
<evidence type="ECO:0000313" key="6">
    <source>
        <dbReference type="Proteomes" id="UP000054058"/>
    </source>
</evidence>
<dbReference type="SUPFAM" id="SSF46785">
    <property type="entry name" value="Winged helix' DNA-binding domain"/>
    <property type="match status" value="1"/>
</dbReference>
<dbReference type="InterPro" id="IPR019887">
    <property type="entry name" value="Tscrpt_reg_AsnC/Lrp_C"/>
</dbReference>
<dbReference type="GO" id="GO:0006355">
    <property type="term" value="P:regulation of DNA-templated transcription"/>
    <property type="evidence" value="ECO:0007669"/>
    <property type="project" value="UniProtKB-ARBA"/>
</dbReference>
<dbReference type="InterPro" id="IPR011991">
    <property type="entry name" value="ArsR-like_HTH"/>
</dbReference>
<dbReference type="Pfam" id="PF01037">
    <property type="entry name" value="AsnC_trans_reg"/>
    <property type="match status" value="1"/>
</dbReference>
<dbReference type="PANTHER" id="PTHR30154:SF34">
    <property type="entry name" value="TRANSCRIPTIONAL REGULATOR AZLB"/>
    <property type="match status" value="1"/>
</dbReference>
<dbReference type="InterPro" id="IPR011008">
    <property type="entry name" value="Dimeric_a/b-barrel"/>
</dbReference>
<dbReference type="Proteomes" id="UP000054058">
    <property type="component" value="Unassembled WGS sequence"/>
</dbReference>
<feature type="domain" description="HTH asnC-type" evidence="4">
    <location>
        <begin position="6"/>
        <end position="67"/>
    </location>
</feature>
<keyword evidence="6" id="KW-1185">Reference proteome</keyword>
<reference evidence="5 6" key="1">
    <citation type="submission" date="2014-01" db="EMBL/GenBank/DDBJ databases">
        <title>Marinomonas ushuaiensis DSM 15871 Genome Sequencing.</title>
        <authorList>
            <person name="Lai Q."/>
            <person name="Shao Z.S."/>
        </authorList>
    </citation>
    <scope>NUCLEOTIDE SEQUENCE [LARGE SCALE GENOMIC DNA]</scope>
    <source>
        <strain evidence="5 6">DSM 15871</strain>
    </source>
</reference>
<dbReference type="PANTHER" id="PTHR30154">
    <property type="entry name" value="LEUCINE-RESPONSIVE REGULATORY PROTEIN"/>
    <property type="match status" value="1"/>
</dbReference>
<dbReference type="PATRIC" id="fig|1122207.3.peg.1824"/>
<dbReference type="eggNOG" id="COG1522">
    <property type="taxonomic scope" value="Bacteria"/>
</dbReference>
<dbReference type="Pfam" id="PF13412">
    <property type="entry name" value="HTH_24"/>
    <property type="match status" value="1"/>
</dbReference>
<protein>
    <submittedName>
        <fullName evidence="5">IclR family transcriptional regulator</fullName>
    </submittedName>
</protein>
<evidence type="ECO:0000259" key="4">
    <source>
        <dbReference type="PROSITE" id="PS50956"/>
    </source>
</evidence>
<dbReference type="InterPro" id="IPR000485">
    <property type="entry name" value="AsnC-type_HTH_dom"/>
</dbReference>
<dbReference type="CDD" id="cd00090">
    <property type="entry name" value="HTH_ARSR"/>
    <property type="match status" value="1"/>
</dbReference>
<dbReference type="SMART" id="SM00344">
    <property type="entry name" value="HTH_ASNC"/>
    <property type="match status" value="1"/>
</dbReference>
<dbReference type="STRING" id="1122207.MUS1_13430"/>
<dbReference type="Gene3D" id="1.10.10.10">
    <property type="entry name" value="Winged helix-like DNA-binding domain superfamily/Winged helix DNA-binding domain"/>
    <property type="match status" value="1"/>
</dbReference>
<dbReference type="OrthoDB" id="8590699at2"/>
<evidence type="ECO:0000256" key="1">
    <source>
        <dbReference type="ARBA" id="ARBA00023015"/>
    </source>
</evidence>
<dbReference type="EMBL" id="JAMB01000007">
    <property type="protein sequence ID" value="ETX10579.1"/>
    <property type="molecule type" value="Genomic_DNA"/>
</dbReference>
<dbReference type="InterPro" id="IPR019888">
    <property type="entry name" value="Tscrpt_reg_AsnC-like"/>
</dbReference>
<proteinExistence type="predicted"/>
<name>X7E3D7_9GAMM</name>
<dbReference type="SUPFAM" id="SSF54909">
    <property type="entry name" value="Dimeric alpha+beta barrel"/>
    <property type="match status" value="1"/>
</dbReference>
<evidence type="ECO:0000256" key="2">
    <source>
        <dbReference type="ARBA" id="ARBA00023125"/>
    </source>
</evidence>
<evidence type="ECO:0000256" key="3">
    <source>
        <dbReference type="ARBA" id="ARBA00023163"/>
    </source>
</evidence>
<dbReference type="InterPro" id="IPR036390">
    <property type="entry name" value="WH_DNA-bd_sf"/>
</dbReference>
<evidence type="ECO:0000313" key="5">
    <source>
        <dbReference type="EMBL" id="ETX10579.1"/>
    </source>
</evidence>
<keyword evidence="2" id="KW-0238">DNA-binding</keyword>
<organism evidence="5 6">
    <name type="scientific">Marinomonas ushuaiensis DSM 15871</name>
    <dbReference type="NCBI Taxonomy" id="1122207"/>
    <lineage>
        <taxon>Bacteria</taxon>
        <taxon>Pseudomonadati</taxon>
        <taxon>Pseudomonadota</taxon>
        <taxon>Gammaproteobacteria</taxon>
        <taxon>Oceanospirillales</taxon>
        <taxon>Oceanospirillaceae</taxon>
        <taxon>Marinomonas</taxon>
    </lineage>
</organism>